<dbReference type="EMBL" id="CP001327">
    <property type="protein sequence ID" value="ACO64327.1"/>
    <property type="molecule type" value="Genomic_DNA"/>
</dbReference>
<evidence type="ECO:0000259" key="3">
    <source>
        <dbReference type="Pfam" id="PF23150"/>
    </source>
</evidence>
<organism evidence="4 5">
    <name type="scientific">Micromonas commoda (strain RCC299 / NOUM17 / CCMP2709)</name>
    <name type="common">Picoplanktonic green alga</name>
    <dbReference type="NCBI Taxonomy" id="296587"/>
    <lineage>
        <taxon>Eukaryota</taxon>
        <taxon>Viridiplantae</taxon>
        <taxon>Chlorophyta</taxon>
        <taxon>Mamiellophyceae</taxon>
        <taxon>Mamiellales</taxon>
        <taxon>Mamiellaceae</taxon>
        <taxon>Micromonas</taxon>
    </lineage>
</organism>
<dbReference type="OrthoDB" id="382863at2759"/>
<dbReference type="Pfam" id="PF16092">
    <property type="entry name" value="CFAP61_N"/>
    <property type="match status" value="1"/>
</dbReference>
<dbReference type="SUPFAM" id="SSF51905">
    <property type="entry name" value="FAD/NAD(P)-binding domain"/>
    <property type="match status" value="1"/>
</dbReference>
<dbReference type="PANTHER" id="PTHR21178:SF8">
    <property type="entry name" value="CILIA- AND FLAGELLA-ASSOCIATED PROTEIN 61"/>
    <property type="match status" value="1"/>
</dbReference>
<reference evidence="4 5" key="1">
    <citation type="journal article" date="2009" name="Science">
        <title>Green evolution and dynamic adaptations revealed by genomes of the marine picoeukaryotes Micromonas.</title>
        <authorList>
            <person name="Worden A.Z."/>
            <person name="Lee J.H."/>
            <person name="Mock T."/>
            <person name="Rouze P."/>
            <person name="Simmons M.P."/>
            <person name="Aerts A.L."/>
            <person name="Allen A.E."/>
            <person name="Cuvelier M.L."/>
            <person name="Derelle E."/>
            <person name="Everett M.V."/>
            <person name="Foulon E."/>
            <person name="Grimwood J."/>
            <person name="Gundlach H."/>
            <person name="Henrissat B."/>
            <person name="Napoli C."/>
            <person name="McDonald S.M."/>
            <person name="Parker M.S."/>
            <person name="Rombauts S."/>
            <person name="Salamov A."/>
            <person name="Von Dassow P."/>
            <person name="Badger J.H."/>
            <person name="Coutinho P.M."/>
            <person name="Demir E."/>
            <person name="Dubchak I."/>
            <person name="Gentemann C."/>
            <person name="Eikrem W."/>
            <person name="Gready J.E."/>
            <person name="John U."/>
            <person name="Lanier W."/>
            <person name="Lindquist E.A."/>
            <person name="Lucas S."/>
            <person name="Mayer K.F."/>
            <person name="Moreau H."/>
            <person name="Not F."/>
            <person name="Otillar R."/>
            <person name="Panaud O."/>
            <person name="Pangilinan J."/>
            <person name="Paulsen I."/>
            <person name="Piegu B."/>
            <person name="Poliakov A."/>
            <person name="Robbens S."/>
            <person name="Schmutz J."/>
            <person name="Toulza E."/>
            <person name="Wyss T."/>
            <person name="Zelensky A."/>
            <person name="Zhou K."/>
            <person name="Armbrust E.V."/>
            <person name="Bhattacharya D."/>
            <person name="Goodenough U.W."/>
            <person name="Van de Peer Y."/>
            <person name="Grigoriev I.V."/>
        </authorList>
    </citation>
    <scope>NUCLEOTIDE SEQUENCE [LARGE SCALE GENOMIC DNA]</scope>
    <source>
        <strain evidence="5">RCC299 / NOUM17</strain>
    </source>
</reference>
<dbReference type="eggNOG" id="ENOG502QSEC">
    <property type="taxonomic scope" value="Eukaryota"/>
</dbReference>
<dbReference type="AlphaFoldDB" id="C1E9G0"/>
<dbReference type="InterPro" id="IPR036188">
    <property type="entry name" value="FAD/NAD-bd_sf"/>
</dbReference>
<dbReference type="OMA" id="RWNEGQI"/>
<feature type="domain" description="CFAP61 dimerisation" evidence="3">
    <location>
        <begin position="904"/>
        <end position="994"/>
    </location>
</feature>
<keyword evidence="5" id="KW-1185">Reference proteome</keyword>
<evidence type="ECO:0000256" key="1">
    <source>
        <dbReference type="SAM" id="MobiDB-lite"/>
    </source>
</evidence>
<protein>
    <submittedName>
        <fullName evidence="4">Uncharacterized protein</fullName>
    </submittedName>
</protein>
<proteinExistence type="predicted"/>
<dbReference type="Pfam" id="PF23150">
    <property type="entry name" value="CFAP61_dimer"/>
    <property type="match status" value="1"/>
</dbReference>
<dbReference type="InParanoid" id="C1E9G0"/>
<accession>C1E9G0</accession>
<evidence type="ECO:0000259" key="2">
    <source>
        <dbReference type="Pfam" id="PF16092"/>
    </source>
</evidence>
<sequence length="1075" mass="114262">MSTLTVVTRPARPDDAVQLDGFVDGSHQGKVYGRFNLGQLIENATATVVVIDPKHDDAVVGFLSVTRDIPLPFGVPKDRGLERMQWAKSEASAVGYPSDVAAWVAGCGVKAGYEKVAVAPMLKAAFQLLPHLDAVLIAAPPEVEREPVGTSFVKMARTMKFALYAASRESVLPRLRVRLARVDDHDDLLPLVASAANDPYAAGGPLSRLPGGSEASTSDRASGGMGDEYALATLISRALDDPGKKCVLVAEAEEGKTGKMSFVGVMAVEAVDVEEAASLAGKYDLAAYDNLMPAPDDDGPGDGNDEDNATKEPVAIRVTMLCVDGAYESQSADFLDHAFDAFPEKDFCVLTLPPQAPELPLATLAMRRVAPTDPEADDALHACHRAGQLRGFTVRLAKDDDYEEVWDLLEGMSDQEELCTAFADAAATSNTSQAAVVAICEGQVVGYATVTLGTEISSLAQCFDLTKVVDVGAHGQSAFVELEDCVMNPIFAHKRRFVMCEAMRLSRATCVLYQLAPGEEEPPPPDVVSLDFRLVAGRRSHTGFDAHFALYAFTNRISNSPRAAINSRIVVVGSNEAALAVLDRLLTNNQCAFNNVTLVTNGGLAVGGVASRYNRASIAKLALENGGGNTSTGAAGVALADAAVVGLDREGRCVYLDDDSMLMYEMLVLVPGRGDQTRHRLGLTLEDETPVERVVDLMANLTKEDAQRLKAVIVYGDTMEAIGAARRLLTAGVPAAALRVVSPTEEGTLFAVAEAAASKLRATESHTVAGQPAPEKGLTLTGASAVPGGGVHAVFSRAATGESVEMDADFLVACDRGDCDPALFKCLNDAEIVYDGHVVIDAAFRTNDPDVYATGDIAKFSRRYATAGGKLQPLDRHDPKESGFLLADSLIDRVRGVRPRDAPPAFNAPKCESVILPGKCQFLFVARPARFERPSWDAPPGGRAIETRSDERGYARIDVDADGIVSAFYYCGDVKVDSQRMGCIVGLPVSYLGEDLSSAACLLTHLDQDAFAAVFHEGFAQAHRSAVTLLSAPKDALAESFLGAQNDGAMVQDIVIDFVRRHASDLPMLAIPSRA</sequence>
<evidence type="ECO:0000313" key="5">
    <source>
        <dbReference type="Proteomes" id="UP000002009"/>
    </source>
</evidence>
<dbReference type="GeneID" id="8244356"/>
<dbReference type="InterPro" id="IPR056299">
    <property type="entry name" value="CFAP61_dimer"/>
</dbReference>
<dbReference type="KEGG" id="mis:MICPUN_59001"/>
<dbReference type="InterPro" id="IPR038884">
    <property type="entry name" value="CFAP61"/>
</dbReference>
<dbReference type="Proteomes" id="UP000002009">
    <property type="component" value="Chromosome 6"/>
</dbReference>
<feature type="domain" description="Cilia- and flagella-associated protein 61 N-terminal" evidence="2">
    <location>
        <begin position="9"/>
        <end position="196"/>
    </location>
</feature>
<dbReference type="PANTHER" id="PTHR21178">
    <property type="entry name" value="CILIA- AND FLAGELLA-ASSOCIATED PROTEIN 61"/>
    <property type="match status" value="1"/>
</dbReference>
<dbReference type="Gene3D" id="3.50.50.60">
    <property type="entry name" value="FAD/NAD(P)-binding domain"/>
    <property type="match status" value="2"/>
</dbReference>
<evidence type="ECO:0000313" key="4">
    <source>
        <dbReference type="EMBL" id="ACO64327.1"/>
    </source>
</evidence>
<gene>
    <name evidence="4" type="ORF">MICPUN_59001</name>
</gene>
<dbReference type="STRING" id="296587.C1E9G0"/>
<dbReference type="RefSeq" id="XP_002503069.1">
    <property type="nucleotide sequence ID" value="XM_002503023.1"/>
</dbReference>
<dbReference type="InterPro" id="IPR032151">
    <property type="entry name" value="CFAP61_N"/>
</dbReference>
<feature type="region of interest" description="Disordered" evidence="1">
    <location>
        <begin position="203"/>
        <end position="223"/>
    </location>
</feature>
<name>C1E9G0_MICCC</name>